<proteinExistence type="inferred from homology"/>
<dbReference type="GO" id="GO:0000070">
    <property type="term" value="P:mitotic sister chromatid segregation"/>
    <property type="evidence" value="ECO:0007669"/>
    <property type="project" value="TreeGrafter"/>
</dbReference>
<organism evidence="8 9">
    <name type="scientific">Danionella cerebrum</name>
    <dbReference type="NCBI Taxonomy" id="2873325"/>
    <lineage>
        <taxon>Eukaryota</taxon>
        <taxon>Metazoa</taxon>
        <taxon>Chordata</taxon>
        <taxon>Craniata</taxon>
        <taxon>Vertebrata</taxon>
        <taxon>Euteleostomi</taxon>
        <taxon>Actinopterygii</taxon>
        <taxon>Neopterygii</taxon>
        <taxon>Teleostei</taxon>
        <taxon>Ostariophysi</taxon>
        <taxon>Cypriniformes</taxon>
        <taxon>Danionidae</taxon>
        <taxon>Danioninae</taxon>
        <taxon>Danionella</taxon>
    </lineage>
</organism>
<dbReference type="InterPro" id="IPR012485">
    <property type="entry name" value="CENP-I"/>
</dbReference>
<feature type="region of interest" description="Disordered" evidence="7">
    <location>
        <begin position="52"/>
        <end position="76"/>
    </location>
</feature>
<dbReference type="Pfam" id="PF07778">
    <property type="entry name" value="CENP-I"/>
    <property type="match status" value="1"/>
</dbReference>
<evidence type="ECO:0000256" key="6">
    <source>
        <dbReference type="ARBA" id="ARBA00023328"/>
    </source>
</evidence>
<accession>A0A553MUP2</accession>
<dbReference type="GO" id="GO:0034080">
    <property type="term" value="P:CENP-A containing chromatin assembly"/>
    <property type="evidence" value="ECO:0007669"/>
    <property type="project" value="TreeGrafter"/>
</dbReference>
<keyword evidence="5" id="KW-0539">Nucleus</keyword>
<dbReference type="PANTHER" id="PTHR48208">
    <property type="entry name" value="CENTROMERE PROTEIN I"/>
    <property type="match status" value="1"/>
</dbReference>
<reference evidence="8 9" key="1">
    <citation type="journal article" date="2019" name="Sci. Data">
        <title>Hybrid genome assembly and annotation of Danionella translucida.</title>
        <authorList>
            <person name="Kadobianskyi M."/>
            <person name="Schulze L."/>
            <person name="Schuelke M."/>
            <person name="Judkewitz B."/>
        </authorList>
    </citation>
    <scope>NUCLEOTIDE SEQUENCE [LARGE SCALE GENOMIC DNA]</scope>
    <source>
        <strain evidence="8 9">Bolton</strain>
    </source>
</reference>
<dbReference type="OrthoDB" id="6347512at2759"/>
<protein>
    <recommendedName>
        <fullName evidence="10">Centromere protein I</fullName>
    </recommendedName>
</protein>
<evidence type="ECO:0000256" key="4">
    <source>
        <dbReference type="ARBA" id="ARBA00022454"/>
    </source>
</evidence>
<evidence type="ECO:0000313" key="8">
    <source>
        <dbReference type="EMBL" id="TRY56896.1"/>
    </source>
</evidence>
<evidence type="ECO:0000256" key="1">
    <source>
        <dbReference type="ARBA" id="ARBA00004123"/>
    </source>
</evidence>
<evidence type="ECO:0000256" key="5">
    <source>
        <dbReference type="ARBA" id="ARBA00023242"/>
    </source>
</evidence>
<dbReference type="AlphaFoldDB" id="A0A553MUP2"/>
<evidence type="ECO:0000256" key="2">
    <source>
        <dbReference type="ARBA" id="ARBA00004584"/>
    </source>
</evidence>
<keyword evidence="9" id="KW-1185">Reference proteome</keyword>
<dbReference type="GO" id="GO:0005634">
    <property type="term" value="C:nucleus"/>
    <property type="evidence" value="ECO:0007669"/>
    <property type="project" value="UniProtKB-SubCell"/>
</dbReference>
<sequence>MSKYACANGRFGFGVWFESETAEAKESTGERQQTTKCRHEMADALNLTRSVNERSFESESSATSASNRSLRLAEKEKKRGEADPFAAAVSYLSRVKAGTVVRGNDDLERNILVVETVAVSKGLSPRVVSVLLDLALSLNAGTTNCTRVLKFLIPATVVPQEAIVRGVSWLCVGKLPMNAQVLFLRWVLTVFDLIDRKDDLRAIYGFIFSFVTDETLCPFICHLLYLLTTRELVHPHRVRKLLDIQAKTGRQPFLTQLLALYKVFRPDLVTVSLPSRMRTGFKNYNSTWKVTLSAVQKRNKGEVSVDHSLTLDVNEISLSRKRKRHHLAIPSLSSAFDSSSGKKGLRLQEFHSFAELLENIHNIELPAQMGSMLGSTLALHYLDCVQDESAFLRLNFWLGHSLQEEFLLCPADGSSDNTSEAGHFLNTLLFSQQFLQEGFSSTESFLYKFLSVWDGCLLRPQILDLLSDIPLMPSFYMNKLLFEPLKQLYFTSTLFFKCSVIECLNSMLMKWLTWHSVNASEGSLDISLNSTSNMTMTLSGFMDSVMELVRFVGLLASEGLRLENCHVLLLNQTLGFYETVCDMFLKYSLPLIIMPPAGVFYPALFSIDSISVDRLGYIMYRYRKNLTLAKQQKQRREQTFHISRNSYKEFNRNLQTMVNSMLISQWCIPGSELELDSGLIAQSRIAQPWCCFDIIHHPALFSYAIEFHRRCWPERKEMDLESIKIGKFWNWYMEFLFNQGFDGLKDFIMANTGHGSLQSQEERKSMLQSVH</sequence>
<dbReference type="PANTHER" id="PTHR48208:SF2">
    <property type="entry name" value="CENTROMERE PROTEIN I"/>
    <property type="match status" value="1"/>
</dbReference>
<dbReference type="GO" id="GO:0000939">
    <property type="term" value="C:inner kinetochore"/>
    <property type="evidence" value="ECO:0007669"/>
    <property type="project" value="TreeGrafter"/>
</dbReference>
<name>A0A553MUP2_9TELE</name>
<evidence type="ECO:0000256" key="7">
    <source>
        <dbReference type="SAM" id="MobiDB-lite"/>
    </source>
</evidence>
<evidence type="ECO:0008006" key="10">
    <source>
        <dbReference type="Google" id="ProtNLM"/>
    </source>
</evidence>
<gene>
    <name evidence="8" type="ORF">DNTS_031022</name>
</gene>
<comment type="caution">
    <text evidence="8">The sequence shown here is derived from an EMBL/GenBank/DDBJ whole genome shotgun (WGS) entry which is preliminary data.</text>
</comment>
<keyword evidence="4" id="KW-0158">Chromosome</keyword>
<comment type="similarity">
    <text evidence="3">Belongs to the CENP-I/CTF3 family.</text>
</comment>
<evidence type="ECO:0000313" key="9">
    <source>
        <dbReference type="Proteomes" id="UP000316079"/>
    </source>
</evidence>
<feature type="compositionally biased region" description="Low complexity" evidence="7">
    <location>
        <begin position="58"/>
        <end position="70"/>
    </location>
</feature>
<dbReference type="EMBL" id="SRMA01027255">
    <property type="protein sequence ID" value="TRY56896.1"/>
    <property type="molecule type" value="Genomic_DNA"/>
</dbReference>
<dbReference type="Proteomes" id="UP000316079">
    <property type="component" value="Unassembled WGS sequence"/>
</dbReference>
<keyword evidence="6" id="KW-0137">Centromere</keyword>
<dbReference type="STRING" id="623744.A0A553MUP2"/>
<evidence type="ECO:0000256" key="3">
    <source>
        <dbReference type="ARBA" id="ARBA00005470"/>
    </source>
</evidence>
<comment type="subcellular location">
    <subcellularLocation>
        <location evidence="2">Chromosome</location>
        <location evidence="2">Centromere</location>
    </subcellularLocation>
    <subcellularLocation>
        <location evidence="1">Nucleus</location>
    </subcellularLocation>
</comment>